<keyword evidence="3" id="KW-0804">Transcription</keyword>
<dbReference type="STRING" id="373903.Hore_13150"/>
<gene>
    <name evidence="5" type="ordered locus">Hore_13150</name>
</gene>
<dbReference type="InterPro" id="IPR028082">
    <property type="entry name" value="Peripla_BP_I"/>
</dbReference>
<dbReference type="CDD" id="cd06267">
    <property type="entry name" value="PBP1_LacI_sugar_binding-like"/>
    <property type="match status" value="1"/>
</dbReference>
<keyword evidence="2" id="KW-0238">DNA-binding</keyword>
<dbReference type="SUPFAM" id="SSF53822">
    <property type="entry name" value="Periplasmic binding protein-like I"/>
    <property type="match status" value="1"/>
</dbReference>
<keyword evidence="6" id="KW-1185">Reference proteome</keyword>
<dbReference type="GO" id="GO:0000976">
    <property type="term" value="F:transcription cis-regulatory region binding"/>
    <property type="evidence" value="ECO:0007669"/>
    <property type="project" value="TreeGrafter"/>
</dbReference>
<evidence type="ECO:0000256" key="2">
    <source>
        <dbReference type="ARBA" id="ARBA00023125"/>
    </source>
</evidence>
<feature type="domain" description="HTH lacI-type" evidence="4">
    <location>
        <begin position="3"/>
        <end position="57"/>
    </location>
</feature>
<dbReference type="EMBL" id="CP001098">
    <property type="protein sequence ID" value="ACL70065.1"/>
    <property type="molecule type" value="Genomic_DNA"/>
</dbReference>
<evidence type="ECO:0000313" key="6">
    <source>
        <dbReference type="Proteomes" id="UP000000719"/>
    </source>
</evidence>
<accession>B8CXP6</accession>
<proteinExistence type="predicted"/>
<dbReference type="Pfam" id="PF00356">
    <property type="entry name" value="LacI"/>
    <property type="match status" value="1"/>
</dbReference>
<evidence type="ECO:0000256" key="1">
    <source>
        <dbReference type="ARBA" id="ARBA00023015"/>
    </source>
</evidence>
<dbReference type="Pfam" id="PF13377">
    <property type="entry name" value="Peripla_BP_3"/>
    <property type="match status" value="1"/>
</dbReference>
<dbReference type="OrthoDB" id="43195at2"/>
<dbReference type="PANTHER" id="PTHR30146">
    <property type="entry name" value="LACI-RELATED TRANSCRIPTIONAL REPRESSOR"/>
    <property type="match status" value="1"/>
</dbReference>
<dbReference type="InterPro" id="IPR000843">
    <property type="entry name" value="HTH_LacI"/>
</dbReference>
<dbReference type="RefSeq" id="WP_012636249.1">
    <property type="nucleotide sequence ID" value="NC_011899.1"/>
</dbReference>
<evidence type="ECO:0000256" key="3">
    <source>
        <dbReference type="ARBA" id="ARBA00023163"/>
    </source>
</evidence>
<evidence type="ECO:0000313" key="5">
    <source>
        <dbReference type="EMBL" id="ACL70065.1"/>
    </source>
</evidence>
<dbReference type="AlphaFoldDB" id="B8CXP6"/>
<reference evidence="5 6" key="1">
    <citation type="journal article" date="2009" name="PLoS ONE">
        <title>Genome analysis of the anaerobic thermohalophilic bacterium Halothermothrix orenii.</title>
        <authorList>
            <person name="Mavromatis K."/>
            <person name="Ivanova N."/>
            <person name="Anderson I."/>
            <person name="Lykidis A."/>
            <person name="Hooper S.D."/>
            <person name="Sun H."/>
            <person name="Kunin V."/>
            <person name="Lapidus A."/>
            <person name="Hugenholtz P."/>
            <person name="Patel B."/>
            <person name="Kyrpides N.C."/>
        </authorList>
    </citation>
    <scope>NUCLEOTIDE SEQUENCE [LARGE SCALE GENOMIC DNA]</scope>
    <source>
        <strain evidence="6">H 168 / OCM 544 / DSM 9562</strain>
    </source>
</reference>
<keyword evidence="1" id="KW-0805">Transcription regulation</keyword>
<dbReference type="SUPFAM" id="SSF47413">
    <property type="entry name" value="lambda repressor-like DNA-binding domains"/>
    <property type="match status" value="1"/>
</dbReference>
<dbReference type="EC" id="5.1.1.1" evidence="5"/>
<dbReference type="Gene3D" id="3.40.50.2300">
    <property type="match status" value="2"/>
</dbReference>
<dbReference type="PANTHER" id="PTHR30146:SF109">
    <property type="entry name" value="HTH-TYPE TRANSCRIPTIONAL REGULATOR GALS"/>
    <property type="match status" value="1"/>
</dbReference>
<dbReference type="GO" id="GO:0003700">
    <property type="term" value="F:DNA-binding transcription factor activity"/>
    <property type="evidence" value="ECO:0007669"/>
    <property type="project" value="TreeGrafter"/>
</dbReference>
<dbReference type="PRINTS" id="PR00036">
    <property type="entry name" value="HTHLACI"/>
</dbReference>
<dbReference type="eggNOG" id="COG1609">
    <property type="taxonomic scope" value="Bacteria"/>
</dbReference>
<dbReference type="SMART" id="SM00354">
    <property type="entry name" value="HTH_LACI"/>
    <property type="match status" value="1"/>
</dbReference>
<dbReference type="HOGENOM" id="CLU_037628_6_2_9"/>
<dbReference type="PROSITE" id="PS50932">
    <property type="entry name" value="HTH_LACI_2"/>
    <property type="match status" value="1"/>
</dbReference>
<dbReference type="KEGG" id="hor:Hore_13150"/>
<dbReference type="InterPro" id="IPR046335">
    <property type="entry name" value="LacI/GalR-like_sensor"/>
</dbReference>
<name>B8CXP6_HALOH</name>
<dbReference type="CDD" id="cd01392">
    <property type="entry name" value="HTH_LacI"/>
    <property type="match status" value="1"/>
</dbReference>
<dbReference type="GO" id="GO:0008784">
    <property type="term" value="F:alanine racemase activity"/>
    <property type="evidence" value="ECO:0007669"/>
    <property type="project" value="UniProtKB-EC"/>
</dbReference>
<keyword evidence="5" id="KW-0413">Isomerase</keyword>
<sequence>MAPTIKDVAEKAGVSPATVSRVFNNKGSIADHTRKKVLEAAKKLKYTPRNYTKNNRKKGENVGIIFSKRISTNLVGDPFYGQVMEGVEESLKKYNYNLFFKTISGIKNEDVYTINSLIKDQDLAGLILTGYEIDKELILDIKNSNIPLVLIDNDLWDENIDCVVTDNISGARKIVNYLIELGHKRIAFFGGPLSHVSLEERYIGYKQALKLAGIEKDDNLIYFCKPFSEIADAFKAAYSFFSNVKTLPSAVFTGNDKIAIGVMKALKELGYRIPQDISIAGFDDIEMAKHTLPSLTTVRIFKKEMGILAGKRLYELINNITPSPIKLVVSVETIIRGSTSKYYN</sequence>
<protein>
    <submittedName>
        <fullName evidence="5">Transcriptional regulator, LacI family</fullName>
        <ecNumber evidence="5">5.1.1.1</ecNumber>
    </submittedName>
</protein>
<dbReference type="Gene3D" id="1.10.260.40">
    <property type="entry name" value="lambda repressor-like DNA-binding domains"/>
    <property type="match status" value="1"/>
</dbReference>
<dbReference type="InterPro" id="IPR010982">
    <property type="entry name" value="Lambda_DNA-bd_dom_sf"/>
</dbReference>
<organism evidence="5 6">
    <name type="scientific">Halothermothrix orenii (strain H 168 / OCM 544 / DSM 9562)</name>
    <dbReference type="NCBI Taxonomy" id="373903"/>
    <lineage>
        <taxon>Bacteria</taxon>
        <taxon>Bacillati</taxon>
        <taxon>Bacillota</taxon>
        <taxon>Clostridia</taxon>
        <taxon>Halanaerobiales</taxon>
        <taxon>Halothermotrichaceae</taxon>
        <taxon>Halothermothrix</taxon>
    </lineage>
</organism>
<dbReference type="Proteomes" id="UP000000719">
    <property type="component" value="Chromosome"/>
</dbReference>
<evidence type="ECO:0000259" key="4">
    <source>
        <dbReference type="PROSITE" id="PS50932"/>
    </source>
</evidence>